<comment type="caution">
    <text evidence="2">The sequence shown here is derived from an EMBL/GenBank/DDBJ whole genome shotgun (WGS) entry which is preliminary data.</text>
</comment>
<name>A0ABQ9YRM6_9CRUS</name>
<keyword evidence="3" id="KW-1185">Reference proteome</keyword>
<gene>
    <name evidence="2" type="ORF">OUZ56_005021</name>
</gene>
<dbReference type="EMBL" id="JAOYFB010000001">
    <property type="protein sequence ID" value="KAK4003245.1"/>
    <property type="molecule type" value="Genomic_DNA"/>
</dbReference>
<protein>
    <submittedName>
        <fullName evidence="2">Uncharacterized protein</fullName>
    </submittedName>
</protein>
<reference evidence="2 3" key="1">
    <citation type="journal article" date="2023" name="Nucleic Acids Res.">
        <title>The hologenome of Daphnia magna reveals possible DNA methylation and microbiome-mediated evolution of the host genome.</title>
        <authorList>
            <person name="Chaturvedi A."/>
            <person name="Li X."/>
            <person name="Dhandapani V."/>
            <person name="Marshall H."/>
            <person name="Kissane S."/>
            <person name="Cuenca-Cambronero M."/>
            <person name="Asole G."/>
            <person name="Calvet F."/>
            <person name="Ruiz-Romero M."/>
            <person name="Marangio P."/>
            <person name="Guigo R."/>
            <person name="Rago D."/>
            <person name="Mirbahai L."/>
            <person name="Eastwood N."/>
            <person name="Colbourne J.K."/>
            <person name="Zhou J."/>
            <person name="Mallon E."/>
            <person name="Orsini L."/>
        </authorList>
    </citation>
    <scope>NUCLEOTIDE SEQUENCE [LARGE SCALE GENOMIC DNA]</scope>
    <source>
        <strain evidence="2">LRV0_1</strain>
    </source>
</reference>
<dbReference type="Proteomes" id="UP001234178">
    <property type="component" value="Unassembled WGS sequence"/>
</dbReference>
<evidence type="ECO:0000313" key="2">
    <source>
        <dbReference type="EMBL" id="KAK4003245.1"/>
    </source>
</evidence>
<feature type="region of interest" description="Disordered" evidence="1">
    <location>
        <begin position="1"/>
        <end position="43"/>
    </location>
</feature>
<organism evidence="2 3">
    <name type="scientific">Daphnia magna</name>
    <dbReference type="NCBI Taxonomy" id="35525"/>
    <lineage>
        <taxon>Eukaryota</taxon>
        <taxon>Metazoa</taxon>
        <taxon>Ecdysozoa</taxon>
        <taxon>Arthropoda</taxon>
        <taxon>Crustacea</taxon>
        <taxon>Branchiopoda</taxon>
        <taxon>Diplostraca</taxon>
        <taxon>Cladocera</taxon>
        <taxon>Anomopoda</taxon>
        <taxon>Daphniidae</taxon>
        <taxon>Daphnia</taxon>
    </lineage>
</organism>
<accession>A0ABQ9YRM6</accession>
<evidence type="ECO:0000256" key="1">
    <source>
        <dbReference type="SAM" id="MobiDB-lite"/>
    </source>
</evidence>
<sequence length="71" mass="7978">MVKSRITASRRLRAQVKKHQKTRRGGHNGFSPRMRELNSGDVPWEMPSGGKSLFTIELWGGFIPENDGLVA</sequence>
<feature type="compositionally biased region" description="Basic residues" evidence="1">
    <location>
        <begin position="8"/>
        <end position="26"/>
    </location>
</feature>
<evidence type="ECO:0000313" key="3">
    <source>
        <dbReference type="Proteomes" id="UP001234178"/>
    </source>
</evidence>
<proteinExistence type="predicted"/>